<dbReference type="AlphaFoldDB" id="A0A2U3KHY2"/>
<evidence type="ECO:0000313" key="1">
    <source>
        <dbReference type="EMBL" id="SPF39279.1"/>
    </source>
</evidence>
<accession>A0A2U3KHY2</accession>
<dbReference type="OrthoDB" id="1805550at2"/>
<dbReference type="Proteomes" id="UP000238916">
    <property type="component" value="Unassembled WGS sequence"/>
</dbReference>
<reference evidence="2" key="1">
    <citation type="submission" date="2018-02" db="EMBL/GenBank/DDBJ databases">
        <authorList>
            <person name="Hausmann B."/>
        </authorList>
    </citation>
    <scope>NUCLEOTIDE SEQUENCE [LARGE SCALE GENOMIC DNA]</scope>
    <source>
        <strain evidence="2">Peat soil MAG SbF1</strain>
    </source>
</reference>
<name>A0A2U3KHY2_9FIRM</name>
<dbReference type="EMBL" id="OMOF01000119">
    <property type="protein sequence ID" value="SPF39279.1"/>
    <property type="molecule type" value="Genomic_DNA"/>
</dbReference>
<proteinExistence type="predicted"/>
<sequence>MMESNTPVYAINLEETVQAGHEDLADQDYILKNIRMAHLRDLLIIGETGIQRFTVLGIEAGIGKSLGTDNAIGVYHLRGGTRKFLLVKKFKPEVTDSVTRINNLVGKTVALGITGDTWEEDRKNLDLIPSYPIVIITHSRYLDLCLDEKKRTIFEQGRHTLVIDEQIEPPTHTFTEVEYLEHVAFLKSRWLQDRLSELCSGLFDEITLGAAKSKSVIACRPTVDLASLIEFRNHVMASRSKVKDLKSVKEILEMVGILGSSLCFSYQGRITAIDSRLKLWSLHNNIILDASAGIDRLYDCSPNMTVDVQPRIIDNTKSVIRVDKKFSTSKGSIINAIDYPEKICEAIRKYKSSTDKTLVVVHKDKKDEIVAHLKKQGFQDIGICDEYNGQDIAVTYYGNLIGKNHWRNFNQVWIVATNILKMELYATYQHFFSQVEPVDKEILMDNVTGGFGFIDEQYEKIRVGSIAKDIYQAIKRIGRNEQPCSEIFLVQSNPLVIDEVIRNLPGIQIGEPIDLNIHSKTAPRKESKIDIKAAQMASLILEQPLGNYEKKYLCGLLGWNRKDPNLNRIWKHPSLSKLEDSGAIEINPKTVTRF</sequence>
<gene>
    <name evidence="1" type="ORF">SBF1_2050010</name>
</gene>
<organism evidence="1 2">
    <name type="scientific">Candidatus Desulfosporosinus infrequens</name>
    <dbReference type="NCBI Taxonomy" id="2043169"/>
    <lineage>
        <taxon>Bacteria</taxon>
        <taxon>Bacillati</taxon>
        <taxon>Bacillota</taxon>
        <taxon>Clostridia</taxon>
        <taxon>Eubacteriales</taxon>
        <taxon>Desulfitobacteriaceae</taxon>
        <taxon>Desulfosporosinus</taxon>
    </lineage>
</organism>
<evidence type="ECO:0000313" key="2">
    <source>
        <dbReference type="Proteomes" id="UP000238916"/>
    </source>
</evidence>
<protein>
    <submittedName>
        <fullName evidence="1">Uncharacterized protein</fullName>
    </submittedName>
</protein>